<evidence type="ECO:0000259" key="1">
    <source>
        <dbReference type="Pfam" id="PF09362"/>
    </source>
</evidence>
<dbReference type="AlphaFoldDB" id="A0A9P6EA85"/>
<organism evidence="2 3">
    <name type="scientific">Crepidotus variabilis</name>
    <dbReference type="NCBI Taxonomy" id="179855"/>
    <lineage>
        <taxon>Eukaryota</taxon>
        <taxon>Fungi</taxon>
        <taxon>Dikarya</taxon>
        <taxon>Basidiomycota</taxon>
        <taxon>Agaricomycotina</taxon>
        <taxon>Agaricomycetes</taxon>
        <taxon>Agaricomycetidae</taxon>
        <taxon>Agaricales</taxon>
        <taxon>Agaricineae</taxon>
        <taxon>Crepidotaceae</taxon>
        <taxon>Crepidotus</taxon>
    </lineage>
</organism>
<dbReference type="PANTHER" id="PTHR43662">
    <property type="match status" value="1"/>
</dbReference>
<feature type="domain" description="DUF1996" evidence="1">
    <location>
        <begin position="10"/>
        <end position="236"/>
    </location>
</feature>
<accession>A0A9P6EA85</accession>
<evidence type="ECO:0000313" key="3">
    <source>
        <dbReference type="Proteomes" id="UP000807306"/>
    </source>
</evidence>
<proteinExistence type="predicted"/>
<dbReference type="PANTHER" id="PTHR43662:SF3">
    <property type="entry name" value="DOMAIN PROTEIN, PUTATIVE (AFU_ORTHOLOGUE AFUA_6G11970)-RELATED"/>
    <property type="match status" value="1"/>
</dbReference>
<dbReference type="Pfam" id="PF09362">
    <property type="entry name" value="DUF1996"/>
    <property type="match status" value="1"/>
</dbReference>
<evidence type="ECO:0000313" key="2">
    <source>
        <dbReference type="EMBL" id="KAF9525223.1"/>
    </source>
</evidence>
<name>A0A9P6EA85_9AGAR</name>
<sequence>MDPANDLPKLSTCTTCRFKEDFSNYWTAVMFFKHRNGSYIRVPQMANQVTGNPSGGMTVYYFQPFNGETVTAFKKGFRMIVGDPMIRNNTFINPDSGEAKALSFRCFDANFSGPSAPYAPGNGFDTVDFPKQKCAGGIRANIYFPSCWDGVNLDSPNHHSHMAYPLGPPDQSDLYYFGGTCPASHPVRVPVIFMETMWDTRRFNDLEWPEDGSQPLVFSMGDPTGYGQHADYIFGWEGDSLQRAMDKCVGGSGVPEACKELTLNTDEEMNKCTQTPRVDEITEGQYLEALPGCNPIQDGPTPATAVAACTAISTTVGIPSAKATSL</sequence>
<keyword evidence="3" id="KW-1185">Reference proteome</keyword>
<reference evidence="2" key="1">
    <citation type="submission" date="2020-11" db="EMBL/GenBank/DDBJ databases">
        <authorList>
            <consortium name="DOE Joint Genome Institute"/>
            <person name="Ahrendt S."/>
            <person name="Riley R."/>
            <person name="Andreopoulos W."/>
            <person name="Labutti K."/>
            <person name="Pangilinan J."/>
            <person name="Ruiz-Duenas F.J."/>
            <person name="Barrasa J.M."/>
            <person name="Sanchez-Garcia M."/>
            <person name="Camarero S."/>
            <person name="Miyauchi S."/>
            <person name="Serrano A."/>
            <person name="Linde D."/>
            <person name="Babiker R."/>
            <person name="Drula E."/>
            <person name="Ayuso-Fernandez I."/>
            <person name="Pacheco R."/>
            <person name="Padilla G."/>
            <person name="Ferreira P."/>
            <person name="Barriuso J."/>
            <person name="Kellner H."/>
            <person name="Castanera R."/>
            <person name="Alfaro M."/>
            <person name="Ramirez L."/>
            <person name="Pisabarro A.G."/>
            <person name="Kuo A."/>
            <person name="Tritt A."/>
            <person name="Lipzen A."/>
            <person name="He G."/>
            <person name="Yan M."/>
            <person name="Ng V."/>
            <person name="Cullen D."/>
            <person name="Martin F."/>
            <person name="Rosso M.-N."/>
            <person name="Henrissat B."/>
            <person name="Hibbett D."/>
            <person name="Martinez A.T."/>
            <person name="Grigoriev I.V."/>
        </authorList>
    </citation>
    <scope>NUCLEOTIDE SEQUENCE</scope>
    <source>
        <strain evidence="2">CBS 506.95</strain>
    </source>
</reference>
<gene>
    <name evidence="2" type="ORF">CPB83DRAFT_859972</name>
</gene>
<dbReference type="EMBL" id="MU157887">
    <property type="protein sequence ID" value="KAF9525223.1"/>
    <property type="molecule type" value="Genomic_DNA"/>
</dbReference>
<dbReference type="Proteomes" id="UP000807306">
    <property type="component" value="Unassembled WGS sequence"/>
</dbReference>
<dbReference type="InterPro" id="IPR018535">
    <property type="entry name" value="DUF1996"/>
</dbReference>
<comment type="caution">
    <text evidence="2">The sequence shown here is derived from an EMBL/GenBank/DDBJ whole genome shotgun (WGS) entry which is preliminary data.</text>
</comment>
<protein>
    <recommendedName>
        <fullName evidence="1">DUF1996 domain-containing protein</fullName>
    </recommendedName>
</protein>
<dbReference type="OrthoDB" id="74764at2759"/>